<name>A0A024FV13_9STRA</name>
<dbReference type="Proteomes" id="UP000053237">
    <property type="component" value="Unassembled WGS sequence"/>
</dbReference>
<evidence type="ECO:0000313" key="1">
    <source>
        <dbReference type="EMBL" id="CCI10973.1"/>
    </source>
</evidence>
<accession>A0A024FV13</accession>
<dbReference type="InParanoid" id="A0A024FV13"/>
<gene>
    <name evidence="1" type="ORF">BN9_121410</name>
</gene>
<organism evidence="1 2">
    <name type="scientific">Albugo candida</name>
    <dbReference type="NCBI Taxonomy" id="65357"/>
    <lineage>
        <taxon>Eukaryota</taxon>
        <taxon>Sar</taxon>
        <taxon>Stramenopiles</taxon>
        <taxon>Oomycota</taxon>
        <taxon>Peronosporomycetes</taxon>
        <taxon>Albuginales</taxon>
        <taxon>Albuginaceae</taxon>
        <taxon>Albugo</taxon>
    </lineage>
</organism>
<evidence type="ECO:0000313" key="2">
    <source>
        <dbReference type="Proteomes" id="UP000053237"/>
    </source>
</evidence>
<sequence length="289" mass="33632">MKKNCTKSTAFFRVIRHHSSSNAWNLKTETFQAHIDAQNQAVDDTASKMRGLAVMQVLHEKLRDQHVSQWLREWDRQNRCDMFQSFESHGQGVRSIEREISLGIEGDHYVELGTSFFDSASFADSVTFRNSSNGFNTLKAISLKLLLHQITTRQSGLLPSLHIPCRHPIHLTHHFLNLSNNSIFYYVALRHCPSLQKTSSVSYFLHFTALCLTRCELDARADSIDSKGVFRFRERRLKLVKSRRRRSRSEKTFDAIQKAKCLLWPFDLHTRRQMSIIKIVFKFSITQTK</sequence>
<keyword evidence="2" id="KW-1185">Reference proteome</keyword>
<reference evidence="1 2" key="1">
    <citation type="submission" date="2012-05" db="EMBL/GenBank/DDBJ databases">
        <title>Recombination and specialization in a pathogen metapopulation.</title>
        <authorList>
            <person name="Gardiner A."/>
            <person name="Kemen E."/>
            <person name="Schultz-Larsen T."/>
            <person name="MacLean D."/>
            <person name="Van Oosterhout C."/>
            <person name="Jones J.D.G."/>
        </authorList>
    </citation>
    <scope>NUCLEOTIDE SEQUENCE [LARGE SCALE GENOMIC DNA]</scope>
    <source>
        <strain evidence="1 2">Ac Nc2</strain>
    </source>
</reference>
<proteinExistence type="predicted"/>
<protein>
    <submittedName>
        <fullName evidence="1">Uncharacterized protein</fullName>
    </submittedName>
</protein>
<dbReference type="AlphaFoldDB" id="A0A024FV13"/>
<comment type="caution">
    <text evidence="1">The sequence shown here is derived from an EMBL/GenBank/DDBJ whole genome shotgun (WGS) entry which is preliminary data.</text>
</comment>
<dbReference type="EMBL" id="CAIX01000488">
    <property type="protein sequence ID" value="CCI10973.1"/>
    <property type="molecule type" value="Genomic_DNA"/>
</dbReference>